<keyword evidence="11" id="KW-0732">Signal</keyword>
<keyword evidence="3 9" id="KW-0813">Transport</keyword>
<keyword evidence="4 9" id="KW-0812">Transmembrane</keyword>
<evidence type="ECO:0000256" key="6">
    <source>
        <dbReference type="ARBA" id="ARBA00022989"/>
    </source>
</evidence>
<protein>
    <submittedName>
        <fullName evidence="12">Retrograde vesicle-mediated transport protein</fullName>
    </submittedName>
</protein>
<evidence type="ECO:0000256" key="9">
    <source>
        <dbReference type="HAMAP-Rule" id="MF_03113"/>
    </source>
</evidence>
<feature type="compositionally biased region" description="Polar residues" evidence="10">
    <location>
        <begin position="52"/>
        <end position="62"/>
    </location>
</feature>
<name>A0A6V8HBR4_TALPI</name>
<dbReference type="PANTHER" id="PTHR42650">
    <property type="entry name" value="TAIL-ANCHORED PROTEIN INSERTION RECEPTOR WRB"/>
    <property type="match status" value="1"/>
</dbReference>
<accession>A0A6V8HBR4</accession>
<feature type="coiled-coil region" evidence="9">
    <location>
        <begin position="156"/>
        <end position="183"/>
    </location>
</feature>
<dbReference type="InterPro" id="IPR029012">
    <property type="entry name" value="Helix_hairpin_bin_sf"/>
</dbReference>
<comment type="similarity">
    <text evidence="2 9">Belongs to the WRB/GET1 family.</text>
</comment>
<dbReference type="Gene3D" id="1.10.287.660">
    <property type="entry name" value="Helix hairpin bin"/>
    <property type="match status" value="1"/>
</dbReference>
<feature type="compositionally biased region" description="Low complexity" evidence="10">
    <location>
        <begin position="72"/>
        <end position="87"/>
    </location>
</feature>
<feature type="signal peptide" evidence="11">
    <location>
        <begin position="1"/>
        <end position="23"/>
    </location>
</feature>
<evidence type="ECO:0000256" key="7">
    <source>
        <dbReference type="ARBA" id="ARBA00023054"/>
    </source>
</evidence>
<dbReference type="GO" id="GO:0043495">
    <property type="term" value="F:protein-membrane adaptor activity"/>
    <property type="evidence" value="ECO:0007669"/>
    <property type="project" value="TreeGrafter"/>
</dbReference>
<comment type="caution">
    <text evidence="9">Lacks conserved residue(s) required for the propagation of feature annotation.</text>
</comment>
<dbReference type="GO" id="GO:0043529">
    <property type="term" value="C:GET complex"/>
    <property type="evidence" value="ECO:0007669"/>
    <property type="project" value="InterPro"/>
</dbReference>
<keyword evidence="7 9" id="KW-0175">Coiled coil</keyword>
<comment type="subcellular location">
    <subcellularLocation>
        <location evidence="1">Endoplasmic reticulum membrane</location>
        <topology evidence="1">Multi-pass membrane protein</topology>
    </subcellularLocation>
</comment>
<feature type="topological domain" description="Lumenal" evidence="9">
    <location>
        <begin position="1"/>
        <end position="119"/>
    </location>
</feature>
<keyword evidence="5 9" id="KW-0256">Endoplasmic reticulum</keyword>
<feature type="compositionally biased region" description="Low complexity" evidence="10">
    <location>
        <begin position="102"/>
        <end position="121"/>
    </location>
</feature>
<dbReference type="FunFam" id="1.10.287.660:FF:000006">
    <property type="entry name" value="Protein GET1"/>
    <property type="match status" value="1"/>
</dbReference>
<keyword evidence="13" id="KW-1185">Reference proteome</keyword>
<dbReference type="GO" id="GO:0071816">
    <property type="term" value="P:tail-anchored membrane protein insertion into ER membrane"/>
    <property type="evidence" value="ECO:0007669"/>
    <property type="project" value="InterPro"/>
</dbReference>
<keyword evidence="8 9" id="KW-0472">Membrane</keyword>
<reference evidence="13" key="1">
    <citation type="journal article" date="2015" name="Genome Announc.">
        <title>Draft genome sequence of Talaromyces cellulolyticus strain Y-94, a source of lignocellulosic biomass-degrading enzymes.</title>
        <authorList>
            <person name="Fujii T."/>
            <person name="Koike H."/>
            <person name="Sawayama S."/>
            <person name="Yano S."/>
            <person name="Inoue H."/>
        </authorList>
    </citation>
    <scope>NUCLEOTIDE SEQUENCE [LARGE SCALE GENOMIC DNA]</scope>
    <source>
        <strain evidence="13">Y-94</strain>
    </source>
</reference>
<feature type="region of interest" description="Disordered" evidence="10">
    <location>
        <begin position="26"/>
        <end position="121"/>
    </location>
</feature>
<dbReference type="HAMAP" id="MF_03113">
    <property type="entry name" value="Get1"/>
    <property type="match status" value="1"/>
</dbReference>
<evidence type="ECO:0000256" key="8">
    <source>
        <dbReference type="ARBA" id="ARBA00023136"/>
    </source>
</evidence>
<feature type="chain" id="PRO_5027549092" evidence="11">
    <location>
        <begin position="24"/>
        <end position="297"/>
    </location>
</feature>
<dbReference type="EMBL" id="DF933830">
    <property type="protein sequence ID" value="GAM38892.1"/>
    <property type="molecule type" value="Genomic_DNA"/>
</dbReference>
<dbReference type="Pfam" id="PF04420">
    <property type="entry name" value="CHD5"/>
    <property type="match status" value="2"/>
</dbReference>
<sequence length="297" mass="32205">MARFNLFYYFFAVFAVLALVANAAPASTQPNTGSVAGMPGMATEFHHGTNADADSTQDKQVTSDSESEYMSEMENALEAAAKAAAKATPTSAGPSRPTPGVPTTAPSPTAAKPQASPSASAAATAKPKAIYIVNTIGASTIDDLLWILYLRLPVTMSKDARKHAELKRDVVQLKREMNATSSQDEFAKWAKLRRRHDKAMEEYEAMTRWLSLNGPRLFIQFYYTKTPVFDLPAGWFPYPVEWILSFPRAPLGSVSIQVWSSACATAISLAGDVVISVLQRGQASNRQAQPLPAEKTK</sequence>
<organism evidence="12 13">
    <name type="scientific">Talaromyces pinophilus</name>
    <name type="common">Penicillium pinophilum</name>
    <dbReference type="NCBI Taxonomy" id="128442"/>
    <lineage>
        <taxon>Eukaryota</taxon>
        <taxon>Fungi</taxon>
        <taxon>Dikarya</taxon>
        <taxon>Ascomycota</taxon>
        <taxon>Pezizomycotina</taxon>
        <taxon>Eurotiomycetes</taxon>
        <taxon>Eurotiomycetidae</taxon>
        <taxon>Eurotiales</taxon>
        <taxon>Trichocomaceae</taxon>
        <taxon>Talaromyces</taxon>
        <taxon>Talaromyces sect. Talaromyces</taxon>
    </lineage>
</organism>
<feature type="topological domain" description="Cytoplasmic" evidence="9">
    <location>
        <begin position="271"/>
        <end position="297"/>
    </location>
</feature>
<gene>
    <name evidence="9" type="primary">GET1</name>
    <name evidence="12" type="ORF">TCE0_034r09993</name>
</gene>
<dbReference type="InterPro" id="IPR027538">
    <property type="entry name" value="Get1_fungi"/>
</dbReference>
<evidence type="ECO:0000313" key="13">
    <source>
        <dbReference type="Proteomes" id="UP000053095"/>
    </source>
</evidence>
<evidence type="ECO:0000256" key="10">
    <source>
        <dbReference type="SAM" id="MobiDB-lite"/>
    </source>
</evidence>
<evidence type="ECO:0000313" key="12">
    <source>
        <dbReference type="EMBL" id="GAM38892.1"/>
    </source>
</evidence>
<dbReference type="GO" id="GO:0005789">
    <property type="term" value="C:endoplasmic reticulum membrane"/>
    <property type="evidence" value="ECO:0007669"/>
    <property type="project" value="UniProtKB-SubCell"/>
</dbReference>
<evidence type="ECO:0000256" key="2">
    <source>
        <dbReference type="ARBA" id="ARBA00010799"/>
    </source>
</evidence>
<dbReference type="AlphaFoldDB" id="A0A6V8HBR4"/>
<dbReference type="Proteomes" id="UP000053095">
    <property type="component" value="Unassembled WGS sequence"/>
</dbReference>
<proteinExistence type="inferred from homology"/>
<dbReference type="PANTHER" id="PTHR42650:SF1">
    <property type="entry name" value="GUIDED ENTRY OF TAIL-ANCHORED PROTEINS FACTOR 1"/>
    <property type="match status" value="1"/>
</dbReference>
<evidence type="ECO:0000256" key="3">
    <source>
        <dbReference type="ARBA" id="ARBA00022448"/>
    </source>
</evidence>
<keyword evidence="6 9" id="KW-1133">Transmembrane helix</keyword>
<evidence type="ECO:0000256" key="11">
    <source>
        <dbReference type="SAM" id="SignalP"/>
    </source>
</evidence>
<dbReference type="InterPro" id="IPR028945">
    <property type="entry name" value="Get1"/>
</dbReference>
<evidence type="ECO:0000256" key="5">
    <source>
        <dbReference type="ARBA" id="ARBA00022824"/>
    </source>
</evidence>
<evidence type="ECO:0000256" key="4">
    <source>
        <dbReference type="ARBA" id="ARBA00022692"/>
    </source>
</evidence>
<comment type="caution">
    <text evidence="12">The sequence shown here is derived from an EMBL/GenBank/DDBJ whole genome shotgun (WGS) entry which is preliminary data.</text>
</comment>
<evidence type="ECO:0000256" key="1">
    <source>
        <dbReference type="ARBA" id="ARBA00004477"/>
    </source>
</evidence>